<feature type="compositionally biased region" description="Polar residues" evidence="1">
    <location>
        <begin position="79"/>
        <end position="89"/>
    </location>
</feature>
<gene>
    <name evidence="2" type="ORF">BAE44_0021884</name>
</gene>
<reference evidence="2 3" key="1">
    <citation type="submission" date="2016-09" db="EMBL/GenBank/DDBJ databases">
        <title>The draft genome of Dichanthelium oligosanthes: A C3 panicoid grass species.</title>
        <authorList>
            <person name="Studer A.J."/>
            <person name="Schnable J.C."/>
            <person name="Brutnell T.P."/>
        </authorList>
    </citation>
    <scope>NUCLEOTIDE SEQUENCE [LARGE SCALE GENOMIC DNA]</scope>
    <source>
        <strain evidence="3">cv. Kellogg 1175</strain>
        <tissue evidence="2">Leaf</tissue>
    </source>
</reference>
<dbReference type="Proteomes" id="UP000095767">
    <property type="component" value="Unassembled WGS sequence"/>
</dbReference>
<keyword evidence="3" id="KW-1185">Reference proteome</keyword>
<evidence type="ECO:0000313" key="3">
    <source>
        <dbReference type="Proteomes" id="UP000095767"/>
    </source>
</evidence>
<comment type="caution">
    <text evidence="2">The sequence shown here is derived from an EMBL/GenBank/DDBJ whole genome shotgun (WGS) entry which is preliminary data.</text>
</comment>
<dbReference type="AlphaFoldDB" id="A0A1E5UW82"/>
<sequence>MDYDNGGASPDPYGGGGGSIHLVCGNCGSADDYSADDVDDGFFTCRTCAAVHTSTQATAADPHFFPAIGNISVRCVATQPRSKLGTQTPAPYPRTPHATPGPTPAPAGAAFDDFVEPSEPRDFTPVAGEGGSPRIWRRGCAGATCGGSR</sequence>
<evidence type="ECO:0000256" key="1">
    <source>
        <dbReference type="SAM" id="MobiDB-lite"/>
    </source>
</evidence>
<accession>A0A1E5UW82</accession>
<protein>
    <submittedName>
        <fullName evidence="2">Uncharacterized protein</fullName>
    </submittedName>
</protein>
<feature type="compositionally biased region" description="Pro residues" evidence="1">
    <location>
        <begin position="90"/>
        <end position="105"/>
    </location>
</feature>
<evidence type="ECO:0000313" key="2">
    <source>
        <dbReference type="EMBL" id="OEL17098.1"/>
    </source>
</evidence>
<dbReference type="STRING" id="888268.A0A1E5UW82"/>
<dbReference type="EMBL" id="LWDX02061041">
    <property type="protein sequence ID" value="OEL17098.1"/>
    <property type="molecule type" value="Genomic_DNA"/>
</dbReference>
<feature type="region of interest" description="Disordered" evidence="1">
    <location>
        <begin position="79"/>
        <end position="149"/>
    </location>
</feature>
<organism evidence="2 3">
    <name type="scientific">Dichanthelium oligosanthes</name>
    <dbReference type="NCBI Taxonomy" id="888268"/>
    <lineage>
        <taxon>Eukaryota</taxon>
        <taxon>Viridiplantae</taxon>
        <taxon>Streptophyta</taxon>
        <taxon>Embryophyta</taxon>
        <taxon>Tracheophyta</taxon>
        <taxon>Spermatophyta</taxon>
        <taxon>Magnoliopsida</taxon>
        <taxon>Liliopsida</taxon>
        <taxon>Poales</taxon>
        <taxon>Poaceae</taxon>
        <taxon>PACMAD clade</taxon>
        <taxon>Panicoideae</taxon>
        <taxon>Panicodae</taxon>
        <taxon>Paniceae</taxon>
        <taxon>Dichantheliinae</taxon>
        <taxon>Dichanthelium</taxon>
    </lineage>
</organism>
<name>A0A1E5UW82_9POAL</name>
<proteinExistence type="predicted"/>